<feature type="chain" id="PRO_5031077739" evidence="2">
    <location>
        <begin position="36"/>
        <end position="231"/>
    </location>
</feature>
<feature type="compositionally biased region" description="Polar residues" evidence="1">
    <location>
        <begin position="209"/>
        <end position="218"/>
    </location>
</feature>
<dbReference type="Proteomes" id="UP000545761">
    <property type="component" value="Unassembled WGS sequence"/>
</dbReference>
<evidence type="ECO:0000256" key="2">
    <source>
        <dbReference type="SAM" id="SignalP"/>
    </source>
</evidence>
<sequence length="231" mass="23723">MISMALRSPKQRFAIFAASTAVAAGGVLLPTSAFAASATPHVGTVTTIAATQGSQGQQDAADPAEKWVETTDAPSGITFKLPGKPSVQEFSETGADGTTITGRQYMLAGTDGVVTAFVVYDAPGTQENLKNGLEGVRETFSTEFGETATSTSGKKTTVDGNPALHTDLSTKDDDPQTGSACIIAEENHMVHVLTLGDAADEKAVDEMHQQTLDNVHTPSSSGSSGSSGTSI</sequence>
<dbReference type="AlphaFoldDB" id="A0A7W0DVH0"/>
<evidence type="ECO:0000256" key="1">
    <source>
        <dbReference type="SAM" id="MobiDB-lite"/>
    </source>
</evidence>
<evidence type="ECO:0000313" key="4">
    <source>
        <dbReference type="Proteomes" id="UP000545761"/>
    </source>
</evidence>
<accession>A0A7W0DVH0</accession>
<reference evidence="3 4" key="1">
    <citation type="submission" date="2020-07" db="EMBL/GenBank/DDBJ databases">
        <title>Streptomyces isolated from Indian soil.</title>
        <authorList>
            <person name="Mandal S."/>
            <person name="Maiti P.K."/>
        </authorList>
    </citation>
    <scope>NUCLEOTIDE SEQUENCE [LARGE SCALE GENOMIC DNA]</scope>
    <source>
        <strain evidence="3 4">PSKA28</strain>
    </source>
</reference>
<feature type="signal peptide" evidence="2">
    <location>
        <begin position="1"/>
        <end position="35"/>
    </location>
</feature>
<comment type="caution">
    <text evidence="3">The sequence shown here is derived from an EMBL/GenBank/DDBJ whole genome shotgun (WGS) entry which is preliminary data.</text>
</comment>
<evidence type="ECO:0000313" key="3">
    <source>
        <dbReference type="EMBL" id="MBA2951970.1"/>
    </source>
</evidence>
<feature type="compositionally biased region" description="Low complexity" evidence="1">
    <location>
        <begin position="219"/>
        <end position="231"/>
    </location>
</feature>
<keyword evidence="2" id="KW-0732">Signal</keyword>
<feature type="compositionally biased region" description="Polar residues" evidence="1">
    <location>
        <begin position="144"/>
        <end position="159"/>
    </location>
</feature>
<feature type="region of interest" description="Disordered" evidence="1">
    <location>
        <begin position="144"/>
        <end position="175"/>
    </location>
</feature>
<protein>
    <submittedName>
        <fullName evidence="3">Uncharacterized protein</fullName>
    </submittedName>
</protein>
<dbReference type="EMBL" id="JACEHE010000065">
    <property type="protein sequence ID" value="MBA2951970.1"/>
    <property type="molecule type" value="Genomic_DNA"/>
</dbReference>
<feature type="region of interest" description="Disordered" evidence="1">
    <location>
        <begin position="209"/>
        <end position="231"/>
    </location>
</feature>
<name>A0A7W0DVH0_9ACTN</name>
<organism evidence="3 4">
    <name type="scientific">Streptomyces himalayensis subsp. himalayensis</name>
    <dbReference type="NCBI Taxonomy" id="2756131"/>
    <lineage>
        <taxon>Bacteria</taxon>
        <taxon>Bacillati</taxon>
        <taxon>Actinomycetota</taxon>
        <taxon>Actinomycetes</taxon>
        <taxon>Kitasatosporales</taxon>
        <taxon>Streptomycetaceae</taxon>
        <taxon>Streptomyces</taxon>
        <taxon>Streptomyces himalayensis</taxon>
    </lineage>
</organism>
<gene>
    <name evidence="3" type="ORF">H1D24_41075</name>
</gene>
<proteinExistence type="predicted"/>